<evidence type="ECO:0000259" key="1">
    <source>
        <dbReference type="Pfam" id="PF18962"/>
    </source>
</evidence>
<reference evidence="2" key="1">
    <citation type="journal article" date="2020" name="mSystems">
        <title>Genome- and Community-Level Interaction Insights into Carbon Utilization and Element Cycling Functions of Hydrothermarchaeota in Hydrothermal Sediment.</title>
        <authorList>
            <person name="Zhou Z."/>
            <person name="Liu Y."/>
            <person name="Xu W."/>
            <person name="Pan J."/>
            <person name="Luo Z.H."/>
            <person name="Li M."/>
        </authorList>
    </citation>
    <scope>NUCLEOTIDE SEQUENCE [LARGE SCALE GENOMIC DNA]</scope>
    <source>
        <strain evidence="2">SpSt-479</strain>
    </source>
</reference>
<dbReference type="InterPro" id="IPR015915">
    <property type="entry name" value="Kelch-typ_b-propeller"/>
</dbReference>
<dbReference type="NCBIfam" id="TIGR04183">
    <property type="entry name" value="Por_Secre_tail"/>
    <property type="match status" value="1"/>
</dbReference>
<protein>
    <submittedName>
        <fullName evidence="2">T9SS type A sorting domain-containing protein</fullName>
    </submittedName>
</protein>
<dbReference type="EMBL" id="DSUJ01000008">
    <property type="protein sequence ID" value="HFI91794.1"/>
    <property type="molecule type" value="Genomic_DNA"/>
</dbReference>
<dbReference type="InterPro" id="IPR026444">
    <property type="entry name" value="Secre_tail"/>
</dbReference>
<dbReference type="SUPFAM" id="SSF117281">
    <property type="entry name" value="Kelch motif"/>
    <property type="match status" value="1"/>
</dbReference>
<dbReference type="SUPFAM" id="SSF63829">
    <property type="entry name" value="Calcium-dependent phosphotriesterase"/>
    <property type="match status" value="1"/>
</dbReference>
<proteinExistence type="predicted"/>
<organism evidence="2">
    <name type="scientific">Ignavibacterium album</name>
    <dbReference type="NCBI Taxonomy" id="591197"/>
    <lineage>
        <taxon>Bacteria</taxon>
        <taxon>Pseudomonadati</taxon>
        <taxon>Ignavibacteriota</taxon>
        <taxon>Ignavibacteria</taxon>
        <taxon>Ignavibacteriales</taxon>
        <taxon>Ignavibacteriaceae</taxon>
        <taxon>Ignavibacterium</taxon>
    </lineage>
</organism>
<dbReference type="InterPro" id="IPR015943">
    <property type="entry name" value="WD40/YVTN_repeat-like_dom_sf"/>
</dbReference>
<dbReference type="AlphaFoldDB" id="A0A7V2ZKN9"/>
<name>A0A7V2ZKN9_9BACT</name>
<sequence length="431" mass="49388">MKRLIHGTILQIFLPSTLLLFLICNITLKSQSNLIQSIDFDSQNRVVYALTGNYDSSYVVRYYNGSFEMWNMTSLFNTPFYWISSCVDNNDNIWAFMQNSLYKFDGSNWTEFPLPVNITGYMKYSDLAIKDDKIFLSIYHSSVYGFPPIFSFDKLNNTWKTFDSNNSAIPSNISTGRIFLKGDSVFVGSNKGLILIENDSAYVVLDTSNSSIETQAIYSFYIDTNGKRWLGTFDKGLVEWMDNSNFRYFNQSNSSLPNNFINAIDEDSQGNLWIATDNGFACLRNDTIYSYSNLTSESIAELKVDSEDRIWMGEVGTGRLLVFNGTNLSTITDVYERDEVKIPNNFVLYQNYPNPFNPSTRISWQSPVGSWQTIKLYDIMGREIETIVNGYYEAGFHSTLYIVKSQLPSGVYFYQLKAGNFSQTKKMILLK</sequence>
<gene>
    <name evidence="2" type="ORF">ENS31_09755</name>
</gene>
<dbReference type="Pfam" id="PF07494">
    <property type="entry name" value="Reg_prop"/>
    <property type="match status" value="1"/>
</dbReference>
<dbReference type="Pfam" id="PF18962">
    <property type="entry name" value="Por_Secre_tail"/>
    <property type="match status" value="1"/>
</dbReference>
<dbReference type="Gene3D" id="2.130.10.10">
    <property type="entry name" value="YVTN repeat-like/Quinoprotein amine dehydrogenase"/>
    <property type="match status" value="1"/>
</dbReference>
<dbReference type="InterPro" id="IPR011110">
    <property type="entry name" value="Reg_prop"/>
</dbReference>
<evidence type="ECO:0000313" key="2">
    <source>
        <dbReference type="EMBL" id="HFI91794.1"/>
    </source>
</evidence>
<comment type="caution">
    <text evidence="2">The sequence shown here is derived from an EMBL/GenBank/DDBJ whole genome shotgun (WGS) entry which is preliminary data.</text>
</comment>
<accession>A0A7V2ZKN9</accession>
<feature type="domain" description="Secretion system C-terminal sorting" evidence="1">
    <location>
        <begin position="352"/>
        <end position="428"/>
    </location>
</feature>